<proteinExistence type="predicted"/>
<organism evidence="1 2">
    <name type="scientific">Coccomyxa viridis</name>
    <dbReference type="NCBI Taxonomy" id="1274662"/>
    <lineage>
        <taxon>Eukaryota</taxon>
        <taxon>Viridiplantae</taxon>
        <taxon>Chlorophyta</taxon>
        <taxon>core chlorophytes</taxon>
        <taxon>Trebouxiophyceae</taxon>
        <taxon>Trebouxiophyceae incertae sedis</taxon>
        <taxon>Coccomyxaceae</taxon>
        <taxon>Coccomyxa</taxon>
    </lineage>
</organism>
<reference evidence="1 2" key="1">
    <citation type="submission" date="2024-06" db="EMBL/GenBank/DDBJ databases">
        <authorList>
            <person name="Kraege A."/>
            <person name="Thomma B."/>
        </authorList>
    </citation>
    <scope>NUCLEOTIDE SEQUENCE [LARGE SCALE GENOMIC DNA]</scope>
</reference>
<evidence type="ECO:0000313" key="1">
    <source>
        <dbReference type="EMBL" id="CAL5222242.1"/>
    </source>
</evidence>
<evidence type="ECO:0000313" key="2">
    <source>
        <dbReference type="Proteomes" id="UP001497392"/>
    </source>
</evidence>
<name>A0ABP1FXJ1_9CHLO</name>
<dbReference type="EMBL" id="CAXHTA020000006">
    <property type="protein sequence ID" value="CAL5222242.1"/>
    <property type="molecule type" value="Genomic_DNA"/>
</dbReference>
<comment type="caution">
    <text evidence="1">The sequence shown here is derived from an EMBL/GenBank/DDBJ whole genome shotgun (WGS) entry which is preliminary data.</text>
</comment>
<dbReference type="Proteomes" id="UP001497392">
    <property type="component" value="Unassembled WGS sequence"/>
</dbReference>
<sequence length="255" mass="27725">MRTLHGSVAPAEQASCSGRGVEVISTQLACRRGAQLISRRGRSLVSKATDRAVLDTGDSPLPPWLFGFQCNERYLAWDESAHVQLLKIYAAKEMGKDVRWVEEQLFMLGTLLPDLIEKLPKMKAGLLLALVKDTEGIAEKMLRLKDLLPRVDVSQLVAGCPALLLSYDVSALEANLGKLREAVSGRADAELLVEREPMLLAADVRLLLEEAERLLPAGKDPVAFLAASPSTLLDMQQAGLPSTIDGDLWTADEGI</sequence>
<gene>
    <name evidence="1" type="primary">g4576</name>
    <name evidence="1" type="ORF">VP750_LOCUS3901</name>
</gene>
<keyword evidence="2" id="KW-1185">Reference proteome</keyword>
<accession>A0ABP1FXJ1</accession>
<protein>
    <submittedName>
        <fullName evidence="1">G4576 protein</fullName>
    </submittedName>
</protein>